<keyword evidence="3" id="KW-0472">Membrane</keyword>
<dbReference type="InterPro" id="IPR026371">
    <property type="entry name" value="PGF_CTERM"/>
</dbReference>
<feature type="repeat" description="TPR" evidence="2">
    <location>
        <begin position="2"/>
        <end position="35"/>
    </location>
</feature>
<organism evidence="5 6">
    <name type="scientific">Candidatus Methanoperedens nitratireducens</name>
    <dbReference type="NCBI Taxonomy" id="1392998"/>
    <lineage>
        <taxon>Archaea</taxon>
        <taxon>Methanobacteriati</taxon>
        <taxon>Methanobacteriota</taxon>
        <taxon>Stenosarchaea group</taxon>
        <taxon>Methanomicrobia</taxon>
        <taxon>Methanosarcinales</taxon>
        <taxon>ANME-2 cluster</taxon>
        <taxon>Candidatus Methanoperedentaceae</taxon>
        <taxon>Candidatus Methanoperedens</taxon>
    </lineage>
</organism>
<feature type="transmembrane region" description="Helical" evidence="3">
    <location>
        <begin position="34"/>
        <end position="53"/>
    </location>
</feature>
<dbReference type="Pfam" id="PF18204">
    <property type="entry name" value="PGF-CTERM"/>
    <property type="match status" value="1"/>
</dbReference>
<dbReference type="Pfam" id="PF13181">
    <property type="entry name" value="TPR_8"/>
    <property type="match status" value="1"/>
</dbReference>
<keyword evidence="3" id="KW-1133">Transmembrane helix</keyword>
<evidence type="ECO:0000256" key="1">
    <source>
        <dbReference type="ARBA" id="ARBA00022729"/>
    </source>
</evidence>
<sequence>MADAWYNKGTSLKNLGRIEEANKAFDKASKLQKAPGFEIIFAIAGLVMITHLLKRKR</sequence>
<dbReference type="SUPFAM" id="SSF48452">
    <property type="entry name" value="TPR-like"/>
    <property type="match status" value="1"/>
</dbReference>
<feature type="domain" description="PGF-CTERM archaeal protein-sorting signal" evidence="4">
    <location>
        <begin position="35"/>
        <end position="56"/>
    </location>
</feature>
<keyword evidence="3" id="KW-0812">Transmembrane</keyword>
<dbReference type="InterPro" id="IPR019734">
    <property type="entry name" value="TPR_rpt"/>
</dbReference>
<dbReference type="AlphaFoldDB" id="A0A0P8A662"/>
<protein>
    <submittedName>
        <fullName evidence="5">Tetratricopeptide repeat protein</fullName>
    </submittedName>
</protein>
<comment type="caution">
    <text evidence="5">The sequence shown here is derived from an EMBL/GenBank/DDBJ whole genome shotgun (WGS) entry which is preliminary data.</text>
</comment>
<evidence type="ECO:0000313" key="6">
    <source>
        <dbReference type="Proteomes" id="UP000050360"/>
    </source>
</evidence>
<evidence type="ECO:0000259" key="4">
    <source>
        <dbReference type="Pfam" id="PF18204"/>
    </source>
</evidence>
<proteinExistence type="predicted"/>
<evidence type="ECO:0000313" key="5">
    <source>
        <dbReference type="EMBL" id="KPQ43625.1"/>
    </source>
</evidence>
<evidence type="ECO:0000256" key="3">
    <source>
        <dbReference type="SAM" id="Phobius"/>
    </source>
</evidence>
<dbReference type="PROSITE" id="PS50005">
    <property type="entry name" value="TPR"/>
    <property type="match status" value="1"/>
</dbReference>
<dbReference type="Gene3D" id="1.25.40.10">
    <property type="entry name" value="Tetratricopeptide repeat domain"/>
    <property type="match status" value="1"/>
</dbReference>
<dbReference type="Proteomes" id="UP000050360">
    <property type="component" value="Unassembled WGS sequence"/>
</dbReference>
<accession>A0A0P8A662</accession>
<keyword evidence="1" id="KW-0732">Signal</keyword>
<keyword evidence="2" id="KW-0802">TPR repeat</keyword>
<reference evidence="5 6" key="1">
    <citation type="submission" date="2015-09" db="EMBL/GenBank/DDBJ databases">
        <title>A metagenomics-based metabolic model of nitrate-dependent anaerobic oxidation of methane by Methanoperedens-like archaea.</title>
        <authorList>
            <person name="Arshad A."/>
            <person name="Speth D.R."/>
            <person name="De Graaf R.M."/>
            <person name="Op Den Camp H.J."/>
            <person name="Jetten M.S."/>
            <person name="Welte C.U."/>
        </authorList>
    </citation>
    <scope>NUCLEOTIDE SEQUENCE [LARGE SCALE GENOMIC DNA]</scope>
</reference>
<name>A0A0P8A662_9EURY</name>
<dbReference type="EMBL" id="LKCM01000137">
    <property type="protein sequence ID" value="KPQ43625.1"/>
    <property type="molecule type" value="Genomic_DNA"/>
</dbReference>
<dbReference type="InterPro" id="IPR011990">
    <property type="entry name" value="TPR-like_helical_dom_sf"/>
</dbReference>
<gene>
    <name evidence="5" type="ORF">MPEBLZ_01808</name>
</gene>
<evidence type="ECO:0000256" key="2">
    <source>
        <dbReference type="PROSITE-ProRule" id="PRU00339"/>
    </source>
</evidence>
<dbReference type="SMART" id="SM00028">
    <property type="entry name" value="TPR"/>
    <property type="match status" value="1"/>
</dbReference>